<evidence type="ECO:0000256" key="1">
    <source>
        <dbReference type="SAM" id="SignalP"/>
    </source>
</evidence>
<dbReference type="OrthoDB" id="3668827at2"/>
<dbReference type="RefSeq" id="WP_139190541.1">
    <property type="nucleotide sequence ID" value="NZ_FMZZ01000002.1"/>
</dbReference>
<feature type="chain" id="PRO_5039706404" description="LppP/LprE lipoprotein" evidence="1">
    <location>
        <begin position="35"/>
        <end position="477"/>
    </location>
</feature>
<keyword evidence="3" id="KW-1185">Reference proteome</keyword>
<gene>
    <name evidence="2" type="ORF">SAMN05216174_102291</name>
</gene>
<dbReference type="Proteomes" id="UP000199501">
    <property type="component" value="Unassembled WGS sequence"/>
</dbReference>
<evidence type="ECO:0008006" key="4">
    <source>
        <dbReference type="Google" id="ProtNLM"/>
    </source>
</evidence>
<proteinExistence type="predicted"/>
<reference evidence="3" key="1">
    <citation type="submission" date="2016-10" db="EMBL/GenBank/DDBJ databases">
        <authorList>
            <person name="Varghese N."/>
            <person name="Submissions S."/>
        </authorList>
    </citation>
    <scope>NUCLEOTIDE SEQUENCE [LARGE SCALE GENOMIC DNA]</scope>
    <source>
        <strain evidence="3">IBRC-M 10403</strain>
    </source>
</reference>
<dbReference type="EMBL" id="FMZZ01000002">
    <property type="protein sequence ID" value="SDC48105.1"/>
    <property type="molecule type" value="Genomic_DNA"/>
</dbReference>
<dbReference type="STRING" id="1271860.SAMN05216174_102291"/>
<dbReference type="AlphaFoldDB" id="A0A1G6LZF9"/>
<name>A0A1G6LZF9_9PSEU</name>
<evidence type="ECO:0000313" key="2">
    <source>
        <dbReference type="EMBL" id="SDC48105.1"/>
    </source>
</evidence>
<keyword evidence="1" id="KW-0732">Signal</keyword>
<organism evidence="2 3">
    <name type="scientific">Actinokineospora iranica</name>
    <dbReference type="NCBI Taxonomy" id="1271860"/>
    <lineage>
        <taxon>Bacteria</taxon>
        <taxon>Bacillati</taxon>
        <taxon>Actinomycetota</taxon>
        <taxon>Actinomycetes</taxon>
        <taxon>Pseudonocardiales</taxon>
        <taxon>Pseudonocardiaceae</taxon>
        <taxon>Actinokineospora</taxon>
    </lineage>
</organism>
<accession>A0A1G6LZF9</accession>
<sequence>MRRQRRARRVDVKRGRAGALVACAALLATACSTAVDGTPVAAAIPPLTATEAVVQSLLDLGEASLVRYQGTMDSASDDEVTFDVTAAASGEATGSVTLGGKPATVVAIDRSIYLKAGADFWAALSGVGGAQDKGTAVADRWVKVPGGLIGVDFAEVFAPESLSQDVRESLGEGGRQALSDAERVDVNGARAIKIATESGAVYLAENAPHGVVKIEQGRAGSTDPTTVKNLIATVSDASPEVARFYQDVTKQAGELTAPVDVLTTVEEGAHTFEGCGAASCSIVVRFTNTSKVAVKVSVRGAWQGDGAPLGACETQAGPIPPGQPGNATCTVNSPEWVRFFEQANSVPGNHPYSVEWSTVVLADAPDLSRITARAGAKPADAKNPKTEGSHVVYSIGYSGAGMPKVWKYGVASSKFWAEHADGQRRACLGSTQSVCRVDLVTATGDAVSAHGLLNELVAGYRSSDGDCPEGQWVGCKR</sequence>
<dbReference type="PROSITE" id="PS51257">
    <property type="entry name" value="PROKAR_LIPOPROTEIN"/>
    <property type="match status" value="1"/>
</dbReference>
<protein>
    <recommendedName>
        <fullName evidence="4">LppP/LprE lipoprotein</fullName>
    </recommendedName>
</protein>
<feature type="signal peptide" evidence="1">
    <location>
        <begin position="1"/>
        <end position="34"/>
    </location>
</feature>
<evidence type="ECO:0000313" key="3">
    <source>
        <dbReference type="Proteomes" id="UP000199501"/>
    </source>
</evidence>